<dbReference type="AlphaFoldDB" id="A0A1V2H4L1"/>
<evidence type="ECO:0000313" key="4">
    <source>
        <dbReference type="Proteomes" id="UP000188879"/>
    </source>
</evidence>
<dbReference type="InterPro" id="IPR005064">
    <property type="entry name" value="BUG"/>
</dbReference>
<organism evidence="3 4">
    <name type="scientific">Teichococcus deserti</name>
    <dbReference type="NCBI Taxonomy" id="1817963"/>
    <lineage>
        <taxon>Bacteria</taxon>
        <taxon>Pseudomonadati</taxon>
        <taxon>Pseudomonadota</taxon>
        <taxon>Alphaproteobacteria</taxon>
        <taxon>Acetobacterales</taxon>
        <taxon>Roseomonadaceae</taxon>
        <taxon>Roseomonas</taxon>
    </lineage>
</organism>
<dbReference type="PIRSF" id="PIRSF017082">
    <property type="entry name" value="YflP"/>
    <property type="match status" value="1"/>
</dbReference>
<comment type="similarity">
    <text evidence="1">Belongs to the UPF0065 (bug) family.</text>
</comment>
<dbReference type="Proteomes" id="UP000188879">
    <property type="component" value="Unassembled WGS sequence"/>
</dbReference>
<sequence>MSITRRQAVLGALGFGAAVAGRPALAQGPAYPTRTVTVIVPFAPGGSTDFVARLLSQQLSAQFGQQFVVDNRAGASGTVGQAILARARPDGYTLAVVPNGTFAMAPFMFERLPYDNATAFAPIGMLATNAMFICVNPSGPYKTLADLLQAAREKPGTISYGSAGSGVANHLGVELMLDMSNTSMLHVPYRSGAQGVQAVLAKEVALSFVDSVTAVPYLRSGELRALAVTSAERSKEAPDVPTVAESGLTGYRASTDFGLFAPAGTPEPIVAQLASAARRIMLSAEVREKLAPLSIDPVGGTPEEFRPYAAQEMEKWGALIRKRNIKPE</sequence>
<evidence type="ECO:0008006" key="5">
    <source>
        <dbReference type="Google" id="ProtNLM"/>
    </source>
</evidence>
<protein>
    <recommendedName>
        <fullName evidence="5">ABC transporter substrate-binding protein</fullName>
    </recommendedName>
</protein>
<evidence type="ECO:0000256" key="1">
    <source>
        <dbReference type="ARBA" id="ARBA00006987"/>
    </source>
</evidence>
<dbReference type="EMBL" id="MLCO01000059">
    <property type="protein sequence ID" value="ONG55962.1"/>
    <property type="molecule type" value="Genomic_DNA"/>
</dbReference>
<feature type="signal peptide" evidence="2">
    <location>
        <begin position="1"/>
        <end position="26"/>
    </location>
</feature>
<dbReference type="InterPro" id="IPR042100">
    <property type="entry name" value="Bug_dom1"/>
</dbReference>
<dbReference type="Gene3D" id="3.40.190.150">
    <property type="entry name" value="Bordetella uptake gene, domain 1"/>
    <property type="match status" value="1"/>
</dbReference>
<feature type="chain" id="PRO_5012437464" description="ABC transporter substrate-binding protein" evidence="2">
    <location>
        <begin position="27"/>
        <end position="328"/>
    </location>
</feature>
<comment type="caution">
    <text evidence="3">The sequence shown here is derived from an EMBL/GenBank/DDBJ whole genome shotgun (WGS) entry which is preliminary data.</text>
</comment>
<reference evidence="3 4" key="1">
    <citation type="submission" date="2016-10" db="EMBL/GenBank/DDBJ databases">
        <title>Draft Genome sequence of Roseomonas sp. strain M3.</title>
        <authorList>
            <person name="Subhash Y."/>
            <person name="Lee S."/>
        </authorList>
    </citation>
    <scope>NUCLEOTIDE SEQUENCE [LARGE SCALE GENOMIC DNA]</scope>
    <source>
        <strain evidence="3 4">M3</strain>
    </source>
</reference>
<dbReference type="PANTHER" id="PTHR42928:SF5">
    <property type="entry name" value="BLR1237 PROTEIN"/>
    <property type="match status" value="1"/>
</dbReference>
<evidence type="ECO:0000313" key="3">
    <source>
        <dbReference type="EMBL" id="ONG55962.1"/>
    </source>
</evidence>
<dbReference type="SUPFAM" id="SSF53850">
    <property type="entry name" value="Periplasmic binding protein-like II"/>
    <property type="match status" value="1"/>
</dbReference>
<dbReference type="InterPro" id="IPR006311">
    <property type="entry name" value="TAT_signal"/>
</dbReference>
<keyword evidence="2" id="KW-0732">Signal</keyword>
<dbReference type="CDD" id="cd13578">
    <property type="entry name" value="PBP2_Bug27"/>
    <property type="match status" value="1"/>
</dbReference>
<dbReference type="Gene3D" id="3.40.190.10">
    <property type="entry name" value="Periplasmic binding protein-like II"/>
    <property type="match status" value="1"/>
</dbReference>
<accession>A0A1V2H4L1</accession>
<proteinExistence type="inferred from homology"/>
<gene>
    <name evidence="3" type="ORF">BKE38_07305</name>
</gene>
<dbReference type="Pfam" id="PF03401">
    <property type="entry name" value="TctC"/>
    <property type="match status" value="1"/>
</dbReference>
<evidence type="ECO:0000256" key="2">
    <source>
        <dbReference type="SAM" id="SignalP"/>
    </source>
</evidence>
<name>A0A1V2H4L1_9PROT</name>
<keyword evidence="4" id="KW-1185">Reference proteome</keyword>
<dbReference type="PROSITE" id="PS51318">
    <property type="entry name" value="TAT"/>
    <property type="match status" value="1"/>
</dbReference>
<dbReference type="RefSeq" id="WP_076956720.1">
    <property type="nucleotide sequence ID" value="NZ_MLCO01000059.1"/>
</dbReference>
<dbReference type="PANTHER" id="PTHR42928">
    <property type="entry name" value="TRICARBOXYLATE-BINDING PROTEIN"/>
    <property type="match status" value="1"/>
</dbReference>
<dbReference type="OrthoDB" id="7250553at2"/>